<sequence length="136" mass="15374">MRTIKYIAVHCTATAQTATIDKIQTYWREHLGWQSPGYHFIVKPNGEAVNLLSVDKVSNGVKGFNHETINISYIGGVDAKGNPFDNRTKEQKTTLLKLLKDLKKQFPNAIIQGHRDFPNVKKACPSFNAKNEYKNV</sequence>
<dbReference type="EMBL" id="JAZHOJ010000031">
    <property type="protein sequence ID" value="MFK7004597.1"/>
    <property type="molecule type" value="Genomic_DNA"/>
</dbReference>
<feature type="domain" description="N-acetylmuramoyl-L-alanine amidase" evidence="1">
    <location>
        <begin position="2"/>
        <end position="126"/>
    </location>
</feature>
<comment type="caution">
    <text evidence="2">The sequence shown here is derived from an EMBL/GenBank/DDBJ whole genome shotgun (WGS) entry which is preliminary data.</text>
</comment>
<evidence type="ECO:0000313" key="3">
    <source>
        <dbReference type="Proteomes" id="UP001621713"/>
    </source>
</evidence>
<reference evidence="2 3" key="1">
    <citation type="submission" date="2024-02" db="EMBL/GenBank/DDBJ databases">
        <title>Comparative Genomic Analysis of Flavobacterium Species Causing Columnaris Disease of Freshwater Fish in Thailand: Insights into Virulence and Resistance Mechanisms.</title>
        <authorList>
            <person name="Nguyen D."/>
            <person name="Chokmangmeepisarn P."/>
            <person name="Khianchaikhan K."/>
            <person name="Morishita M."/>
            <person name="Bunnoy A."/>
            <person name="Rodkhum C."/>
        </authorList>
    </citation>
    <scope>NUCLEOTIDE SEQUENCE [LARGE SCALE GENOMIC DNA]</scope>
    <source>
        <strain evidence="2 3">PCBSB2203</strain>
    </source>
</reference>
<keyword evidence="2" id="KW-0378">Hydrolase</keyword>
<proteinExistence type="predicted"/>
<dbReference type="Gene3D" id="3.40.80.10">
    <property type="entry name" value="Peptidoglycan recognition protein-like"/>
    <property type="match status" value="1"/>
</dbReference>
<evidence type="ECO:0000313" key="2">
    <source>
        <dbReference type="EMBL" id="MFK7004597.1"/>
    </source>
</evidence>
<dbReference type="EC" id="3.5.1.28" evidence="2"/>
<name>A0ABW8PJ27_9FLAO</name>
<dbReference type="Pfam" id="PF01510">
    <property type="entry name" value="Amidase_2"/>
    <property type="match status" value="1"/>
</dbReference>
<dbReference type="GO" id="GO:0008745">
    <property type="term" value="F:N-acetylmuramoyl-L-alanine amidase activity"/>
    <property type="evidence" value="ECO:0007669"/>
    <property type="project" value="UniProtKB-EC"/>
</dbReference>
<accession>A0ABW8PJ27</accession>
<dbReference type="InterPro" id="IPR002502">
    <property type="entry name" value="Amidase_domain"/>
</dbReference>
<gene>
    <name evidence="2" type="ORF">V3467_12150</name>
</gene>
<evidence type="ECO:0000259" key="1">
    <source>
        <dbReference type="Pfam" id="PF01510"/>
    </source>
</evidence>
<organism evidence="2 3">
    <name type="scientific">Flavobacterium covae</name>
    <dbReference type="NCBI Taxonomy" id="2906076"/>
    <lineage>
        <taxon>Bacteria</taxon>
        <taxon>Pseudomonadati</taxon>
        <taxon>Bacteroidota</taxon>
        <taxon>Flavobacteriia</taxon>
        <taxon>Flavobacteriales</taxon>
        <taxon>Flavobacteriaceae</taxon>
        <taxon>Flavobacterium</taxon>
    </lineage>
</organism>
<dbReference type="Proteomes" id="UP001621713">
    <property type="component" value="Unassembled WGS sequence"/>
</dbReference>
<dbReference type="RefSeq" id="WP_088466815.1">
    <property type="nucleotide sequence ID" value="NZ_JAZHOJ010000031.1"/>
</dbReference>
<keyword evidence="3" id="KW-1185">Reference proteome</keyword>
<protein>
    <submittedName>
        <fullName evidence="2">N-acetylmuramoyl-L-alanine amidase</fullName>
        <ecNumber evidence="2">3.5.1.28</ecNumber>
    </submittedName>
</protein>
<dbReference type="InterPro" id="IPR036505">
    <property type="entry name" value="Amidase/PGRP_sf"/>
</dbReference>
<dbReference type="SUPFAM" id="SSF55846">
    <property type="entry name" value="N-acetylmuramoyl-L-alanine amidase-like"/>
    <property type="match status" value="1"/>
</dbReference>